<organism evidence="2 3">
    <name type="scientific">Flammeovirga pectinis</name>
    <dbReference type="NCBI Taxonomy" id="2494373"/>
    <lineage>
        <taxon>Bacteria</taxon>
        <taxon>Pseudomonadati</taxon>
        <taxon>Bacteroidota</taxon>
        <taxon>Cytophagia</taxon>
        <taxon>Cytophagales</taxon>
        <taxon>Flammeovirgaceae</taxon>
        <taxon>Flammeovirga</taxon>
    </lineage>
</organism>
<dbReference type="Proteomes" id="UP000267268">
    <property type="component" value="Chromosome 1"/>
</dbReference>
<dbReference type="InterPro" id="IPR029062">
    <property type="entry name" value="Class_I_gatase-like"/>
</dbReference>
<evidence type="ECO:0000313" key="3">
    <source>
        <dbReference type="Proteomes" id="UP000267268"/>
    </source>
</evidence>
<reference evidence="2 3" key="1">
    <citation type="submission" date="2018-12" db="EMBL/GenBank/DDBJ databases">
        <title>Flammeovirga pectinis sp. nov., isolated from the gut of the Korean scallop, Patinopecten yessoensis.</title>
        <authorList>
            <person name="Bae J.-W."/>
            <person name="Jeong Y.-S."/>
            <person name="Kang W."/>
        </authorList>
    </citation>
    <scope>NUCLEOTIDE SEQUENCE [LARGE SCALE GENOMIC DNA]</scope>
    <source>
        <strain evidence="2 3">L12M1</strain>
    </source>
</reference>
<keyword evidence="3" id="KW-1185">Reference proteome</keyword>
<evidence type="ECO:0000259" key="1">
    <source>
        <dbReference type="Pfam" id="PF00117"/>
    </source>
</evidence>
<gene>
    <name evidence="2" type="ORF">EI427_06275</name>
</gene>
<feature type="domain" description="Glutamine amidotransferase" evidence="1">
    <location>
        <begin position="49"/>
        <end position="205"/>
    </location>
</feature>
<sequence length="271" mass="31417">MGRLRLALIDMYNKVPNEGMRCIKDILGEVKEEVDYQIFDLRGEDQLPDTSFDIYLSTGGPGNPLEEEGWEQGYFDLLQKLWEHNLTHSRKKYVFFICHSFQMASRFFGLGQLSQRHSTAFGAMRVHKTEEGKKDPFLSVFGDTFYAIDSRDHQLLNVTQEQLNKIGAKIVCMEKIRPHTDYKRAVMAIRFSDEFFGTQFHPEADAEGLIPYFGVDPQKKGIIEKFGEKKFNKLMKILEDPSRLNMAFRPIIPSFLQYAIQALTKQEEPQN</sequence>
<dbReference type="SUPFAM" id="SSF52317">
    <property type="entry name" value="Class I glutamine amidotransferase-like"/>
    <property type="match status" value="1"/>
</dbReference>
<proteinExistence type="predicted"/>
<dbReference type="CDD" id="cd01653">
    <property type="entry name" value="GATase1"/>
    <property type="match status" value="1"/>
</dbReference>
<dbReference type="KEGG" id="fll:EI427_06275"/>
<dbReference type="InterPro" id="IPR017926">
    <property type="entry name" value="GATASE"/>
</dbReference>
<protein>
    <submittedName>
        <fullName evidence="2">GMP synthase</fullName>
    </submittedName>
</protein>
<dbReference type="Gene3D" id="3.40.50.880">
    <property type="match status" value="1"/>
</dbReference>
<name>A0A3Q9FM75_9BACT</name>
<evidence type="ECO:0000313" key="2">
    <source>
        <dbReference type="EMBL" id="AZQ61857.1"/>
    </source>
</evidence>
<dbReference type="AlphaFoldDB" id="A0A3Q9FM75"/>
<dbReference type="OrthoDB" id="639921at2"/>
<dbReference type="Pfam" id="PF00117">
    <property type="entry name" value="GATase"/>
    <property type="match status" value="1"/>
</dbReference>
<accession>A0A3Q9FM75</accession>
<dbReference type="RefSeq" id="WP_126612786.1">
    <property type="nucleotide sequence ID" value="NZ_CP034562.1"/>
</dbReference>
<dbReference type="EMBL" id="CP034562">
    <property type="protein sequence ID" value="AZQ61857.1"/>
    <property type="molecule type" value="Genomic_DNA"/>
</dbReference>